<evidence type="ECO:0000256" key="9">
    <source>
        <dbReference type="RuleBase" id="RU366031"/>
    </source>
</evidence>
<protein>
    <recommendedName>
        <fullName evidence="7 9">Uroporphyrinogen-III synthase</fullName>
        <ecNumber evidence="3 9">4.2.1.75</ecNumber>
    </recommendedName>
</protein>
<dbReference type="Gene3D" id="3.40.50.10090">
    <property type="match status" value="2"/>
</dbReference>
<evidence type="ECO:0000313" key="12">
    <source>
        <dbReference type="Proteomes" id="UP000283077"/>
    </source>
</evidence>
<keyword evidence="12" id="KW-1185">Reference proteome</keyword>
<evidence type="ECO:0000259" key="10">
    <source>
        <dbReference type="Pfam" id="PF02602"/>
    </source>
</evidence>
<evidence type="ECO:0000256" key="3">
    <source>
        <dbReference type="ARBA" id="ARBA00013109"/>
    </source>
</evidence>
<dbReference type="RefSeq" id="WP_127697396.1">
    <property type="nucleotide sequence ID" value="NZ_SACS01000001.1"/>
</dbReference>
<gene>
    <name evidence="11" type="ORF">EOE67_02205</name>
</gene>
<dbReference type="AlphaFoldDB" id="A0A437R5F9"/>
<accession>A0A437R5F9</accession>
<feature type="domain" description="Tetrapyrrole biosynthesis uroporphyrinogen III synthase" evidence="10">
    <location>
        <begin position="48"/>
        <end position="228"/>
    </location>
</feature>
<evidence type="ECO:0000313" key="11">
    <source>
        <dbReference type="EMBL" id="RVU42019.1"/>
    </source>
</evidence>
<proteinExistence type="inferred from homology"/>
<evidence type="ECO:0000256" key="7">
    <source>
        <dbReference type="ARBA" id="ARBA00040167"/>
    </source>
</evidence>
<evidence type="ECO:0000256" key="6">
    <source>
        <dbReference type="ARBA" id="ARBA00037589"/>
    </source>
</evidence>
<comment type="similarity">
    <text evidence="2 9">Belongs to the uroporphyrinogen-III synthase family.</text>
</comment>
<comment type="caution">
    <text evidence="11">The sequence shown here is derived from an EMBL/GenBank/DDBJ whole genome shotgun (WGS) entry which is preliminary data.</text>
</comment>
<dbReference type="PANTHER" id="PTHR38042:SF1">
    <property type="entry name" value="UROPORPHYRINOGEN-III SYNTHASE, CHLOROPLASTIC"/>
    <property type="match status" value="1"/>
</dbReference>
<evidence type="ECO:0000256" key="8">
    <source>
        <dbReference type="ARBA" id="ARBA00048617"/>
    </source>
</evidence>
<name>A0A437R5F9_9GAMM</name>
<organism evidence="11 12">
    <name type="scientific">Rheinheimera riviphila</name>
    <dbReference type="NCBI Taxonomy" id="1834037"/>
    <lineage>
        <taxon>Bacteria</taxon>
        <taxon>Pseudomonadati</taxon>
        <taxon>Pseudomonadota</taxon>
        <taxon>Gammaproteobacteria</taxon>
        <taxon>Chromatiales</taxon>
        <taxon>Chromatiaceae</taxon>
        <taxon>Rheinheimera</taxon>
    </lineage>
</organism>
<dbReference type="UniPathway" id="UPA00251">
    <property type="reaction ID" value="UER00320"/>
</dbReference>
<evidence type="ECO:0000256" key="1">
    <source>
        <dbReference type="ARBA" id="ARBA00004772"/>
    </source>
</evidence>
<dbReference type="EMBL" id="SACS01000001">
    <property type="protein sequence ID" value="RVU42019.1"/>
    <property type="molecule type" value="Genomic_DNA"/>
</dbReference>
<reference evidence="11 12" key="1">
    <citation type="submission" date="2019-01" db="EMBL/GenBank/DDBJ databases">
        <authorList>
            <person name="Chen W.-M."/>
        </authorList>
    </citation>
    <scope>NUCLEOTIDE SEQUENCE [LARGE SCALE GENOMIC DNA]</scope>
    <source>
        <strain evidence="11 12">KYPC3</strain>
    </source>
</reference>
<evidence type="ECO:0000256" key="2">
    <source>
        <dbReference type="ARBA" id="ARBA00008133"/>
    </source>
</evidence>
<comment type="catalytic activity">
    <reaction evidence="8 9">
        <text>hydroxymethylbilane = uroporphyrinogen III + H2O</text>
        <dbReference type="Rhea" id="RHEA:18965"/>
        <dbReference type="ChEBI" id="CHEBI:15377"/>
        <dbReference type="ChEBI" id="CHEBI:57308"/>
        <dbReference type="ChEBI" id="CHEBI:57845"/>
        <dbReference type="EC" id="4.2.1.75"/>
    </reaction>
</comment>
<dbReference type="OrthoDB" id="9787650at2"/>
<dbReference type="GO" id="GO:0006782">
    <property type="term" value="P:protoporphyrinogen IX biosynthetic process"/>
    <property type="evidence" value="ECO:0007669"/>
    <property type="project" value="UniProtKB-UniRule"/>
</dbReference>
<evidence type="ECO:0000256" key="5">
    <source>
        <dbReference type="ARBA" id="ARBA00023244"/>
    </source>
</evidence>
<dbReference type="SUPFAM" id="SSF69618">
    <property type="entry name" value="HemD-like"/>
    <property type="match status" value="1"/>
</dbReference>
<dbReference type="InterPro" id="IPR039793">
    <property type="entry name" value="UROS/Hem4"/>
</dbReference>
<comment type="function">
    <text evidence="6 9">Catalyzes cyclization of the linear tetrapyrrole, hydroxymethylbilane, to the macrocyclic uroporphyrinogen III.</text>
</comment>
<dbReference type="GO" id="GO:0006780">
    <property type="term" value="P:uroporphyrinogen III biosynthetic process"/>
    <property type="evidence" value="ECO:0007669"/>
    <property type="project" value="UniProtKB-UniRule"/>
</dbReference>
<evidence type="ECO:0000256" key="4">
    <source>
        <dbReference type="ARBA" id="ARBA00023239"/>
    </source>
</evidence>
<dbReference type="InterPro" id="IPR003754">
    <property type="entry name" value="4pyrrol_synth_uPrphyn_synth"/>
</dbReference>
<comment type="pathway">
    <text evidence="1 9">Porphyrin-containing compound metabolism; protoporphyrin-IX biosynthesis; coproporphyrinogen-III from 5-aminolevulinate: step 3/4.</text>
</comment>
<dbReference type="PANTHER" id="PTHR38042">
    <property type="entry name" value="UROPORPHYRINOGEN-III SYNTHASE, CHLOROPLASTIC"/>
    <property type="match status" value="1"/>
</dbReference>
<dbReference type="InterPro" id="IPR036108">
    <property type="entry name" value="4pyrrol_syn_uPrphyn_synt_sf"/>
</dbReference>
<dbReference type="Proteomes" id="UP000283077">
    <property type="component" value="Unassembled WGS sequence"/>
</dbReference>
<sequence>MNLPANEFGVLITRPAGKADNLLAGLDELAMSYTYQPLITTQLMPLRARDIQHIQNAELIIFVSVSAVTCLEQQFDLKSLTQPLLAVGATTASALERSCGHSVVAPVDQRSEGVLALPQLQDVANRDIVIIRGNGGRELIKQGLLARGAKVTYVQSYKRVPLPLDGQRLSDQWRAQQIQCIVVTSNEILSLLLTSLPDVALPWLQQRQWIMVSQRMAETAVAMGIPATNIVLAASANDQALLDAICQLRRKFHERAQSSAE</sequence>
<dbReference type="Pfam" id="PF02602">
    <property type="entry name" value="HEM4"/>
    <property type="match status" value="1"/>
</dbReference>
<dbReference type="GO" id="GO:0004852">
    <property type="term" value="F:uroporphyrinogen-III synthase activity"/>
    <property type="evidence" value="ECO:0007669"/>
    <property type="project" value="UniProtKB-UniRule"/>
</dbReference>
<keyword evidence="4 9" id="KW-0456">Lyase</keyword>
<dbReference type="EC" id="4.2.1.75" evidence="3 9"/>
<keyword evidence="5 9" id="KW-0627">Porphyrin biosynthesis</keyword>
<dbReference type="CDD" id="cd06578">
    <property type="entry name" value="HemD"/>
    <property type="match status" value="1"/>
</dbReference>